<dbReference type="InterPro" id="IPR002876">
    <property type="entry name" value="Transcrip_reg_TACO1-like"/>
</dbReference>
<dbReference type="EMBL" id="JADHEI010000009">
    <property type="protein sequence ID" value="MBF2734528.1"/>
    <property type="molecule type" value="Genomic_DNA"/>
</dbReference>
<evidence type="ECO:0000256" key="5">
    <source>
        <dbReference type="ARBA" id="ARBA00023163"/>
    </source>
</evidence>
<dbReference type="FunFam" id="1.10.10.200:FF:000002">
    <property type="entry name" value="Probable transcriptional regulatory protein CLM62_37755"/>
    <property type="match status" value="1"/>
</dbReference>
<dbReference type="NCBIfam" id="TIGR01033">
    <property type="entry name" value="YebC/PmpR family DNA-binding transcriptional regulator"/>
    <property type="match status" value="1"/>
</dbReference>
<evidence type="ECO:0000256" key="6">
    <source>
        <dbReference type="HAMAP-Rule" id="MF_00693"/>
    </source>
</evidence>
<evidence type="ECO:0000256" key="1">
    <source>
        <dbReference type="ARBA" id="ARBA00008724"/>
    </source>
</evidence>
<dbReference type="InterPro" id="IPR049083">
    <property type="entry name" value="TACO1_YebC_N"/>
</dbReference>
<dbReference type="InterPro" id="IPR026564">
    <property type="entry name" value="Transcrip_reg_TACO1-like_dom3"/>
</dbReference>
<dbReference type="InterPro" id="IPR017856">
    <property type="entry name" value="Integrase-like_N"/>
</dbReference>
<evidence type="ECO:0000256" key="2">
    <source>
        <dbReference type="ARBA" id="ARBA00022490"/>
    </source>
</evidence>
<comment type="similarity">
    <text evidence="1 6">Belongs to the TACO1 family.</text>
</comment>
<keyword evidence="3 6" id="KW-0805">Transcription regulation</keyword>
<dbReference type="InterPro" id="IPR029072">
    <property type="entry name" value="YebC-like"/>
</dbReference>
<dbReference type="Gene3D" id="1.10.10.200">
    <property type="match status" value="1"/>
</dbReference>
<dbReference type="HAMAP" id="MF_00693">
    <property type="entry name" value="Transcrip_reg_TACO1"/>
    <property type="match status" value="1"/>
</dbReference>
<evidence type="ECO:0000313" key="11">
    <source>
        <dbReference type="Proteomes" id="UP000604381"/>
    </source>
</evidence>
<name>A0A930XX77_9GAMM</name>
<evidence type="ECO:0000256" key="7">
    <source>
        <dbReference type="SAM" id="MobiDB-lite"/>
    </source>
</evidence>
<reference evidence="10" key="1">
    <citation type="submission" date="2020-10" db="EMBL/GenBank/DDBJ databases">
        <title>An improved Amphimedon queenslandica hologenome assembly reveals how three proteobacterial symbionts can extend the metabolic phenotypic of their marine sponge host.</title>
        <authorList>
            <person name="Degnan B."/>
            <person name="Degnan S."/>
            <person name="Xiang X."/>
        </authorList>
    </citation>
    <scope>NUCLEOTIDE SEQUENCE</scope>
    <source>
        <strain evidence="10">AqS2</strain>
    </source>
</reference>
<dbReference type="GO" id="GO:0003677">
    <property type="term" value="F:DNA binding"/>
    <property type="evidence" value="ECO:0007669"/>
    <property type="project" value="UniProtKB-UniRule"/>
</dbReference>
<proteinExistence type="inferred from homology"/>
<keyword evidence="2 6" id="KW-0963">Cytoplasm</keyword>
<gene>
    <name evidence="10" type="ORF">ISN26_00275</name>
</gene>
<protein>
    <recommendedName>
        <fullName evidence="6">Probable transcriptional regulatory protein ISN26_00275</fullName>
    </recommendedName>
</protein>
<keyword evidence="11" id="KW-1185">Reference proteome</keyword>
<keyword evidence="4 6" id="KW-0238">DNA-binding</keyword>
<feature type="domain" description="TACO1/YebC-like second and third" evidence="8">
    <location>
        <begin position="82"/>
        <end position="236"/>
    </location>
</feature>
<dbReference type="Gene3D" id="3.30.70.980">
    <property type="match status" value="2"/>
</dbReference>
<evidence type="ECO:0000313" key="10">
    <source>
        <dbReference type="EMBL" id="MBF2734528.1"/>
    </source>
</evidence>
<dbReference type="InterPro" id="IPR048300">
    <property type="entry name" value="TACO1_YebC-like_2nd/3rd_dom"/>
</dbReference>
<comment type="caution">
    <text evidence="10">The sequence shown here is derived from an EMBL/GenBank/DDBJ whole genome shotgun (WGS) entry which is preliminary data.</text>
</comment>
<dbReference type="NCBIfam" id="NF001030">
    <property type="entry name" value="PRK00110.1"/>
    <property type="match status" value="1"/>
</dbReference>
<evidence type="ECO:0000259" key="9">
    <source>
        <dbReference type="Pfam" id="PF20772"/>
    </source>
</evidence>
<accession>A0A930XX77</accession>
<dbReference type="GO" id="GO:0006355">
    <property type="term" value="P:regulation of DNA-templated transcription"/>
    <property type="evidence" value="ECO:0007669"/>
    <property type="project" value="UniProtKB-UniRule"/>
</dbReference>
<dbReference type="PANTHER" id="PTHR12532">
    <property type="entry name" value="TRANSLATIONAL ACTIVATOR OF CYTOCHROME C OXIDASE 1"/>
    <property type="match status" value="1"/>
</dbReference>
<dbReference type="PANTHER" id="PTHR12532:SF6">
    <property type="entry name" value="TRANSCRIPTIONAL REGULATORY PROTEIN YEBC-RELATED"/>
    <property type="match status" value="1"/>
</dbReference>
<dbReference type="AlphaFoldDB" id="A0A930XX77"/>
<evidence type="ECO:0000256" key="3">
    <source>
        <dbReference type="ARBA" id="ARBA00023015"/>
    </source>
</evidence>
<dbReference type="Pfam" id="PF01709">
    <property type="entry name" value="Transcrip_reg"/>
    <property type="match status" value="1"/>
</dbReference>
<dbReference type="GO" id="GO:0005829">
    <property type="term" value="C:cytosol"/>
    <property type="evidence" value="ECO:0007669"/>
    <property type="project" value="TreeGrafter"/>
</dbReference>
<evidence type="ECO:0000256" key="4">
    <source>
        <dbReference type="ARBA" id="ARBA00023125"/>
    </source>
</evidence>
<dbReference type="Pfam" id="PF20772">
    <property type="entry name" value="TACO1_YebC_N"/>
    <property type="match status" value="1"/>
</dbReference>
<keyword evidence="5 6" id="KW-0804">Transcription</keyword>
<evidence type="ECO:0000259" key="8">
    <source>
        <dbReference type="Pfam" id="PF01709"/>
    </source>
</evidence>
<feature type="domain" description="TACO1/YebC-like N-terminal" evidence="9">
    <location>
        <begin position="5"/>
        <end position="76"/>
    </location>
</feature>
<sequence>MAGHSKWANIKHRKERVDNKRGKAFSRAVKEIYIAAKLGGEDAAANPRLRLALQKAREVNLPKDNIDKAIKRGTGKLEGSSYEEVRYEGYGPDGFAVIVDCLTDNRNRTTSEVRHAFTKHGGALGTDGSVAYMFERVGQFLYAPGCDQDQVVELGVDAGAADYAIEEDGSVELLADPADFEKIHAYLAERQPPDAAEITLRPQSSVSLEGERGDKAKRLLEALEDCDDTQQVYSNAQLLG</sequence>
<feature type="region of interest" description="Disordered" evidence="7">
    <location>
        <begin position="1"/>
        <end position="21"/>
    </location>
</feature>
<dbReference type="Proteomes" id="UP000604381">
    <property type="component" value="Unassembled WGS sequence"/>
</dbReference>
<dbReference type="NCBIfam" id="NF009044">
    <property type="entry name" value="PRK12378.1"/>
    <property type="match status" value="1"/>
</dbReference>
<organism evidence="10 11">
    <name type="scientific">Candidatus Amphirhobacter heronislandensis</name>
    <dbReference type="NCBI Taxonomy" id="1732024"/>
    <lineage>
        <taxon>Bacteria</taxon>
        <taxon>Pseudomonadati</taxon>
        <taxon>Pseudomonadota</taxon>
        <taxon>Gammaproteobacteria</taxon>
        <taxon>Candidatus Tethybacterales</taxon>
        <taxon>Candidatus Tethybacteraceae</taxon>
        <taxon>Candidatus Amphirhobacter</taxon>
    </lineage>
</organism>
<comment type="subcellular location">
    <subcellularLocation>
        <location evidence="6">Cytoplasm</location>
    </subcellularLocation>
</comment>
<dbReference type="SUPFAM" id="SSF75625">
    <property type="entry name" value="YebC-like"/>
    <property type="match status" value="1"/>
</dbReference>